<dbReference type="PANTHER" id="PTHR47505:SF1">
    <property type="entry name" value="DNA UTILIZATION PROTEIN YHGH"/>
    <property type="match status" value="1"/>
</dbReference>
<gene>
    <name evidence="2" type="primary">comFC</name>
    <name evidence="2" type="ORF">HMPREF9088_1651</name>
</gene>
<name>E6LH11_ENTI1</name>
<dbReference type="SUPFAM" id="SSF53271">
    <property type="entry name" value="PRTase-like"/>
    <property type="match status" value="1"/>
</dbReference>
<evidence type="ECO:0000313" key="3">
    <source>
        <dbReference type="Proteomes" id="UP000010296"/>
    </source>
</evidence>
<dbReference type="STRING" id="888064.HMPREF9088_1651"/>
<sequence>MKEWMHRFKFLGDIQLAGTFSKDLRKAIIRQKVDIICPIPLAEERKNMRGYNQVEELLKAANIPYQLLLAKNENVSPQSEKSRVERLNMGQPFHLAKEINSDARTILIVDDVYTTGRTILHATSCFWTYPKIKITTLTLAR</sequence>
<dbReference type="InterPro" id="IPR000836">
    <property type="entry name" value="PRTase_dom"/>
</dbReference>
<protein>
    <submittedName>
        <fullName evidence="2">Competence protein F family protein</fullName>
    </submittedName>
</protein>
<dbReference type="InterPro" id="IPR029057">
    <property type="entry name" value="PRTase-like"/>
</dbReference>
<evidence type="ECO:0000256" key="1">
    <source>
        <dbReference type="ARBA" id="ARBA00008007"/>
    </source>
</evidence>
<organism evidence="2 3">
    <name type="scientific">Enterococcus italicus (strain DSM 15952 / CCUG 50447 / LMG 22039 / TP 1.5)</name>
    <dbReference type="NCBI Taxonomy" id="888064"/>
    <lineage>
        <taxon>Bacteria</taxon>
        <taxon>Bacillati</taxon>
        <taxon>Bacillota</taxon>
        <taxon>Bacilli</taxon>
        <taxon>Lactobacillales</taxon>
        <taxon>Enterococcaceae</taxon>
        <taxon>Enterococcus</taxon>
    </lineage>
</organism>
<dbReference type="EMBL" id="AEPV01000066">
    <property type="protein sequence ID" value="EFU73535.1"/>
    <property type="molecule type" value="Genomic_DNA"/>
</dbReference>
<comment type="caution">
    <text evidence="2">The sequence shown here is derived from an EMBL/GenBank/DDBJ whole genome shotgun (WGS) entry which is preliminary data.</text>
</comment>
<proteinExistence type="inferred from homology"/>
<accession>E6LH11</accession>
<reference evidence="2 3" key="1">
    <citation type="submission" date="2010-12" db="EMBL/GenBank/DDBJ databases">
        <authorList>
            <person name="Muzny D."/>
            <person name="Qin X."/>
            <person name="Deng J."/>
            <person name="Jiang H."/>
            <person name="Liu Y."/>
            <person name="Qu J."/>
            <person name="Song X.-Z."/>
            <person name="Zhang L."/>
            <person name="Thornton R."/>
            <person name="Coyle M."/>
            <person name="Francisco L."/>
            <person name="Jackson L."/>
            <person name="Javaid M."/>
            <person name="Korchina V."/>
            <person name="Kovar C."/>
            <person name="Mata R."/>
            <person name="Mathew T."/>
            <person name="Ngo R."/>
            <person name="Nguyen L."/>
            <person name="Nguyen N."/>
            <person name="Okwuonu G."/>
            <person name="Ongeri F."/>
            <person name="Pham C."/>
            <person name="Simmons D."/>
            <person name="Wilczek-Boney K."/>
            <person name="Hale W."/>
            <person name="Jakkamsetti A."/>
            <person name="Pham P."/>
            <person name="Ruth R."/>
            <person name="San Lucas F."/>
            <person name="Warren J."/>
            <person name="Zhang J."/>
            <person name="Zhao Z."/>
            <person name="Zhou C."/>
            <person name="Zhu D."/>
            <person name="Lee S."/>
            <person name="Bess C."/>
            <person name="Blankenburg K."/>
            <person name="Forbes L."/>
            <person name="Fu Q."/>
            <person name="Gubbala S."/>
            <person name="Hirani K."/>
            <person name="Jayaseelan J.C."/>
            <person name="Lara F."/>
            <person name="Munidasa M."/>
            <person name="Palculict T."/>
            <person name="Patil S."/>
            <person name="Pu L.-L."/>
            <person name="Saada N."/>
            <person name="Tang L."/>
            <person name="Weissenberger G."/>
            <person name="Zhu Y."/>
            <person name="Hemphill L."/>
            <person name="Shang Y."/>
            <person name="Youmans B."/>
            <person name="Ayvaz T."/>
            <person name="Ross M."/>
            <person name="Santibanez J."/>
            <person name="Aqrawi P."/>
            <person name="Gross S."/>
            <person name="Joshi V."/>
            <person name="Fowler G."/>
            <person name="Nazareth L."/>
            <person name="Reid J."/>
            <person name="Worley K."/>
            <person name="Petrosino J."/>
            <person name="Highlander S."/>
            <person name="Gibbs R."/>
        </authorList>
    </citation>
    <scope>NUCLEOTIDE SEQUENCE [LARGE SCALE GENOMIC DNA]</scope>
    <source>
        <strain evidence="3">DSM 15952 / CCUG 50447 / LMG 22039 / TP 1.5</strain>
    </source>
</reference>
<dbReference type="PANTHER" id="PTHR47505">
    <property type="entry name" value="DNA UTILIZATION PROTEIN YHGH"/>
    <property type="match status" value="1"/>
</dbReference>
<dbReference type="Gene3D" id="3.40.50.2020">
    <property type="match status" value="1"/>
</dbReference>
<dbReference type="CDD" id="cd06223">
    <property type="entry name" value="PRTases_typeI"/>
    <property type="match status" value="1"/>
</dbReference>
<dbReference type="InterPro" id="IPR051910">
    <property type="entry name" value="ComF/GntX_DNA_util-trans"/>
</dbReference>
<evidence type="ECO:0000313" key="2">
    <source>
        <dbReference type="EMBL" id="EFU73535.1"/>
    </source>
</evidence>
<dbReference type="HOGENOM" id="CLU_054549_4_1_9"/>
<dbReference type="Proteomes" id="UP000010296">
    <property type="component" value="Unassembled WGS sequence"/>
</dbReference>
<dbReference type="PATRIC" id="fig|888064.11.peg.94"/>
<dbReference type="AlphaFoldDB" id="E6LH11"/>
<keyword evidence="3" id="KW-1185">Reference proteome</keyword>
<dbReference type="eggNOG" id="COG1040">
    <property type="taxonomic scope" value="Bacteria"/>
</dbReference>
<comment type="similarity">
    <text evidence="1">Belongs to the ComF/GntX family.</text>
</comment>